<keyword evidence="8" id="KW-1185">Reference proteome</keyword>
<keyword evidence="2 6" id="KW-0479">Metal-binding</keyword>
<reference evidence="9" key="1">
    <citation type="submission" date="2025-08" db="UniProtKB">
        <authorList>
            <consortium name="RefSeq"/>
        </authorList>
    </citation>
    <scope>IDENTIFICATION</scope>
</reference>
<keyword evidence="4 6" id="KW-0862">Zinc</keyword>
<evidence type="ECO:0000259" key="7">
    <source>
        <dbReference type="PROSITE" id="PS51157"/>
    </source>
</evidence>
<sequence length="272" mass="30720">MAAGEEKIMFPSGGSSTICDQQVISWQNHFQQGTLAQALRSHWKKQVPLICSPLYLPGNQPLEEDETRKSLLFPLELFICGGEPQEVFSQLKNLDNPRQLCGKVFKVGEPTYSCRDCGMDPTCVLCIECFQKSTHKTHRYKMSTSGGGGYCDCGDEEAWRGHPFCDIHQVGAVADEDQDPILVLPEGLRLRTEAVLMCAVPYILQIICWQDLETLPADLEPENKEDTYCCMLYNDEVHTYDQVIKSLNRALDCTQKEAVDFATTVDRERGRR</sequence>
<dbReference type="RefSeq" id="XP_014664859.1">
    <property type="nucleotide sequence ID" value="XM_014809373.1"/>
</dbReference>
<dbReference type="PANTHER" id="PTHR21497:SF24">
    <property type="entry name" value="E3 UBIQUITIN-PROTEIN LIGASE UBR1"/>
    <property type="match status" value="1"/>
</dbReference>
<evidence type="ECO:0000256" key="3">
    <source>
        <dbReference type="ARBA" id="ARBA00022771"/>
    </source>
</evidence>
<dbReference type="CDD" id="cd19672">
    <property type="entry name" value="UBR-box_UBR1_like"/>
    <property type="match status" value="1"/>
</dbReference>
<evidence type="ECO:0000313" key="8">
    <source>
        <dbReference type="Proteomes" id="UP000695022"/>
    </source>
</evidence>
<proteinExistence type="inferred from homology"/>
<evidence type="ECO:0000256" key="6">
    <source>
        <dbReference type="RuleBase" id="RU366018"/>
    </source>
</evidence>
<dbReference type="Proteomes" id="UP000695022">
    <property type="component" value="Unplaced"/>
</dbReference>
<dbReference type="Gene3D" id="3.30.1390.10">
    <property type="match status" value="1"/>
</dbReference>
<evidence type="ECO:0000256" key="5">
    <source>
        <dbReference type="PROSITE-ProRule" id="PRU00508"/>
    </source>
</evidence>
<keyword evidence="6" id="KW-0833">Ubl conjugation pathway</keyword>
<organism evidence="8 9">
    <name type="scientific">Priapulus caudatus</name>
    <name type="common">Priapulid worm</name>
    <dbReference type="NCBI Taxonomy" id="37621"/>
    <lineage>
        <taxon>Eukaryota</taxon>
        <taxon>Metazoa</taxon>
        <taxon>Ecdysozoa</taxon>
        <taxon>Scalidophora</taxon>
        <taxon>Priapulida</taxon>
        <taxon>Priapulimorpha</taxon>
        <taxon>Priapulimorphida</taxon>
        <taxon>Priapulidae</taxon>
        <taxon>Priapulus</taxon>
    </lineage>
</organism>
<feature type="domain" description="UBR-type" evidence="7">
    <location>
        <begin position="99"/>
        <end position="170"/>
    </location>
</feature>
<evidence type="ECO:0000313" key="9">
    <source>
        <dbReference type="RefSeq" id="XP_014664859.1"/>
    </source>
</evidence>
<dbReference type="EC" id="2.3.2.27" evidence="6"/>
<comment type="pathway">
    <text evidence="1 6">Protein modification; protein ubiquitination.</text>
</comment>
<keyword evidence="6" id="KW-0808">Transferase</keyword>
<comment type="similarity">
    <text evidence="6">Belongs to the E3 ubiquitin-protein ligase UBR1-like family.</text>
</comment>
<dbReference type="InterPro" id="IPR039164">
    <property type="entry name" value="UBR1-like"/>
</dbReference>
<evidence type="ECO:0000256" key="2">
    <source>
        <dbReference type="ARBA" id="ARBA00022723"/>
    </source>
</evidence>
<accession>A0ABM1DY38</accession>
<dbReference type="InterPro" id="IPR003769">
    <property type="entry name" value="ClpS_core"/>
</dbReference>
<protein>
    <recommendedName>
        <fullName evidence="6">E3 ubiquitin-protein ligase</fullName>
        <ecNumber evidence="6">2.3.2.27</ecNumber>
    </recommendedName>
</protein>
<evidence type="ECO:0000256" key="1">
    <source>
        <dbReference type="ARBA" id="ARBA00004906"/>
    </source>
</evidence>
<feature type="zinc finger region" description="UBR-type" evidence="5">
    <location>
        <begin position="99"/>
        <end position="170"/>
    </location>
</feature>
<dbReference type="Gene3D" id="2.10.110.30">
    <property type="match status" value="1"/>
</dbReference>
<keyword evidence="3 6" id="KW-0863">Zinc-finger</keyword>
<dbReference type="PANTHER" id="PTHR21497">
    <property type="entry name" value="UBIQUITIN LIGASE E3 ALPHA-RELATED"/>
    <property type="match status" value="1"/>
</dbReference>
<dbReference type="Pfam" id="PF02207">
    <property type="entry name" value="zf-UBR"/>
    <property type="match status" value="1"/>
</dbReference>
<dbReference type="InterPro" id="IPR014719">
    <property type="entry name" value="Ribosomal_bL12_C/ClpS-like"/>
</dbReference>
<dbReference type="PROSITE" id="PS51157">
    <property type="entry name" value="ZF_UBR"/>
    <property type="match status" value="1"/>
</dbReference>
<dbReference type="Pfam" id="PF02617">
    <property type="entry name" value="ClpS"/>
    <property type="match status" value="1"/>
</dbReference>
<dbReference type="InterPro" id="IPR003126">
    <property type="entry name" value="Znf_UBR"/>
</dbReference>
<comment type="function">
    <text evidence="6">Ubiquitin ligase protein which is a component of the N-end rule pathway. Recognizes and binds to proteins bearing specific N-terminal residues that are destabilizing according to the N-end rule, leading to their ubiquitination and subsequent degradation.</text>
</comment>
<dbReference type="SMART" id="SM00396">
    <property type="entry name" value="ZnF_UBR1"/>
    <property type="match status" value="1"/>
</dbReference>
<name>A0ABM1DY38_PRICU</name>
<dbReference type="SUPFAM" id="SSF54736">
    <property type="entry name" value="ClpS-like"/>
    <property type="match status" value="1"/>
</dbReference>
<evidence type="ECO:0000256" key="4">
    <source>
        <dbReference type="ARBA" id="ARBA00022833"/>
    </source>
</evidence>
<dbReference type="GeneID" id="106807112"/>
<comment type="catalytic activity">
    <reaction evidence="6">
        <text>S-ubiquitinyl-[E2 ubiquitin-conjugating enzyme]-L-cysteine + [acceptor protein]-L-lysine = [E2 ubiquitin-conjugating enzyme]-L-cysteine + N(6)-ubiquitinyl-[acceptor protein]-L-lysine.</text>
        <dbReference type="EC" id="2.3.2.27"/>
    </reaction>
</comment>
<gene>
    <name evidence="9" type="primary">LOC106807112</name>
</gene>